<dbReference type="GO" id="GO:0005525">
    <property type="term" value="F:GTP binding"/>
    <property type="evidence" value="ECO:0007669"/>
    <property type="project" value="InterPro"/>
</dbReference>
<keyword evidence="1" id="KW-0547">Nucleotide-binding</keyword>
<dbReference type="InterPro" id="IPR006073">
    <property type="entry name" value="GTP-bd"/>
</dbReference>
<reference evidence="4" key="1">
    <citation type="submission" date="2018-05" db="EMBL/GenBank/DDBJ databases">
        <authorList>
            <person name="Lanie J.A."/>
            <person name="Ng W.-L."/>
            <person name="Kazmierczak K.M."/>
            <person name="Andrzejewski T.M."/>
            <person name="Davidsen T.M."/>
            <person name="Wayne K.J."/>
            <person name="Tettelin H."/>
            <person name="Glass J.I."/>
            <person name="Rusch D."/>
            <person name="Podicherti R."/>
            <person name="Tsui H.-C.T."/>
            <person name="Winkler M.E."/>
        </authorList>
    </citation>
    <scope>NUCLEOTIDE SEQUENCE</scope>
</reference>
<dbReference type="PANTHER" id="PTHR23305:SF18">
    <property type="entry name" value="OBG-TYPE G DOMAIN-CONTAINING PROTEIN"/>
    <property type="match status" value="1"/>
</dbReference>
<dbReference type="InterPro" id="IPR041706">
    <property type="entry name" value="YchF_N"/>
</dbReference>
<feature type="domain" description="OBG-type G" evidence="3">
    <location>
        <begin position="3"/>
        <end position="208"/>
    </location>
</feature>
<evidence type="ECO:0000313" key="4">
    <source>
        <dbReference type="EMBL" id="SUZ84674.1"/>
    </source>
</evidence>
<dbReference type="PANTHER" id="PTHR23305">
    <property type="entry name" value="OBG GTPASE FAMILY"/>
    <property type="match status" value="1"/>
</dbReference>
<proteinExistence type="predicted"/>
<dbReference type="GO" id="GO:0005737">
    <property type="term" value="C:cytoplasm"/>
    <property type="evidence" value="ECO:0007669"/>
    <property type="project" value="TreeGrafter"/>
</dbReference>
<gene>
    <name evidence="4" type="ORF">METZ01_LOCUS37528</name>
</gene>
<evidence type="ECO:0000259" key="3">
    <source>
        <dbReference type="PROSITE" id="PS51710"/>
    </source>
</evidence>
<dbReference type="EMBL" id="UINC01001601">
    <property type="protein sequence ID" value="SUZ84674.1"/>
    <property type="molecule type" value="Genomic_DNA"/>
</dbReference>
<accession>A0A381R0C1</accession>
<dbReference type="InterPro" id="IPR031167">
    <property type="entry name" value="G_OBG"/>
</dbReference>
<dbReference type="GO" id="GO:0005524">
    <property type="term" value="F:ATP binding"/>
    <property type="evidence" value="ECO:0007669"/>
    <property type="project" value="UniProtKB-KW"/>
</dbReference>
<dbReference type="GO" id="GO:0016887">
    <property type="term" value="F:ATP hydrolysis activity"/>
    <property type="evidence" value="ECO:0007669"/>
    <property type="project" value="InterPro"/>
</dbReference>
<dbReference type="SUPFAM" id="SSF52540">
    <property type="entry name" value="P-loop containing nucleoside triphosphate hydrolases"/>
    <property type="match status" value="1"/>
</dbReference>
<sequence>MGFRCGIVGLPNVGKSTLFNALTRAGVQAENYPFCTIDPNVGMVEVPDQRLRKIAEFVQPSRVIPAAMEFVDIAGLVSGASRGEGLGNRFLAHIREVDAIAHVVRAFEDPDVSHVANQIDPLSDIATVDTELALADLETVERALDKSLKGSKAGDKAQLQMARLLERVRVWLDSGAPVRSMALAQMERAALKPLCLLTAKPVLYVSNV</sequence>
<dbReference type="InterPro" id="IPR004396">
    <property type="entry name" value="ATPase_YchF/OLA1"/>
</dbReference>
<dbReference type="FunFam" id="1.10.150.300:FF:000001">
    <property type="entry name" value="Ribosome-binding ATPase YchF"/>
    <property type="match status" value="1"/>
</dbReference>
<keyword evidence="2" id="KW-0067">ATP-binding</keyword>
<feature type="non-terminal residue" evidence="4">
    <location>
        <position position="208"/>
    </location>
</feature>
<dbReference type="CDD" id="cd01900">
    <property type="entry name" value="YchF"/>
    <property type="match status" value="1"/>
</dbReference>
<protein>
    <recommendedName>
        <fullName evidence="3">OBG-type G domain-containing protein</fullName>
    </recommendedName>
</protein>
<organism evidence="4">
    <name type="scientific">marine metagenome</name>
    <dbReference type="NCBI Taxonomy" id="408172"/>
    <lineage>
        <taxon>unclassified sequences</taxon>
        <taxon>metagenomes</taxon>
        <taxon>ecological metagenomes</taxon>
    </lineage>
</organism>
<dbReference type="Pfam" id="PF01926">
    <property type="entry name" value="MMR_HSR1"/>
    <property type="match status" value="1"/>
</dbReference>
<evidence type="ECO:0000256" key="1">
    <source>
        <dbReference type="ARBA" id="ARBA00022741"/>
    </source>
</evidence>
<dbReference type="Gene3D" id="3.40.50.300">
    <property type="entry name" value="P-loop containing nucleotide triphosphate hydrolases"/>
    <property type="match status" value="1"/>
</dbReference>
<dbReference type="InterPro" id="IPR027417">
    <property type="entry name" value="P-loop_NTPase"/>
</dbReference>
<name>A0A381R0C1_9ZZZZ</name>
<dbReference type="AlphaFoldDB" id="A0A381R0C1"/>
<dbReference type="PROSITE" id="PS51710">
    <property type="entry name" value="G_OBG"/>
    <property type="match status" value="1"/>
</dbReference>
<dbReference type="NCBIfam" id="TIGR00092">
    <property type="entry name" value="redox-regulated ATPase YchF"/>
    <property type="match status" value="1"/>
</dbReference>
<dbReference type="PRINTS" id="PR00326">
    <property type="entry name" value="GTP1OBG"/>
</dbReference>
<evidence type="ECO:0000256" key="2">
    <source>
        <dbReference type="ARBA" id="ARBA00022840"/>
    </source>
</evidence>